<keyword evidence="1" id="KW-0472">Membrane</keyword>
<dbReference type="EMBL" id="LZZM01000099">
    <property type="protein sequence ID" value="OOM79558.1"/>
    <property type="molecule type" value="Genomic_DNA"/>
</dbReference>
<evidence type="ECO:0000313" key="4">
    <source>
        <dbReference type="Proteomes" id="UP000190890"/>
    </source>
</evidence>
<dbReference type="PROSITE" id="PS51257">
    <property type="entry name" value="PROKAR_LIPOPROTEIN"/>
    <property type="match status" value="1"/>
</dbReference>
<dbReference type="AlphaFoldDB" id="A0A1S8TP61"/>
<dbReference type="InterPro" id="IPR038765">
    <property type="entry name" value="Papain-like_cys_pep_sf"/>
</dbReference>
<name>A0A1S8TP61_9CLOT</name>
<evidence type="ECO:0000313" key="3">
    <source>
        <dbReference type="EMBL" id="OOM79558.1"/>
    </source>
</evidence>
<proteinExistence type="predicted"/>
<accession>A0A1S8TP61</accession>
<dbReference type="Pfam" id="PF01841">
    <property type="entry name" value="Transglut_core"/>
    <property type="match status" value="1"/>
</dbReference>
<dbReference type="STRING" id="29367.CLPUN_15060"/>
<dbReference type="SMART" id="SM00460">
    <property type="entry name" value="TGc"/>
    <property type="match status" value="1"/>
</dbReference>
<sequence length="245" mass="27412">MRERNLLLVISAGFITGCIQISIIIGLLVIPKLIFNSTAANSFLENEVRKEAVAINDGQYGKSDDNAFFKKKQGDKNDSSNEVIIYNGITIDEGIKSNESIVSKAIQLTKNAKSDREKAKILYTWIGSNIKYDDNKAQKVLNGKDANDMPESGAICAFENKSGICFDKACLYVAMSRAVDLKVRLIGGQILDENGQYLGHAWNQAYIKEENKWINVDSTFYEGGNYYFDSEFFDDHKAEDIAGEW</sequence>
<feature type="transmembrane region" description="Helical" evidence="1">
    <location>
        <begin position="6"/>
        <end position="30"/>
    </location>
</feature>
<dbReference type="Proteomes" id="UP000190890">
    <property type="component" value="Unassembled WGS sequence"/>
</dbReference>
<dbReference type="InterPro" id="IPR002931">
    <property type="entry name" value="Transglutaminase-like"/>
</dbReference>
<evidence type="ECO:0000256" key="1">
    <source>
        <dbReference type="SAM" id="Phobius"/>
    </source>
</evidence>
<keyword evidence="1" id="KW-0812">Transmembrane</keyword>
<comment type="caution">
    <text evidence="3">The sequence shown here is derived from an EMBL/GenBank/DDBJ whole genome shotgun (WGS) entry which is preliminary data.</text>
</comment>
<dbReference type="PANTHER" id="PTHR33490">
    <property type="entry name" value="BLR5614 PROTEIN-RELATED"/>
    <property type="match status" value="1"/>
</dbReference>
<reference evidence="3 4" key="1">
    <citation type="submission" date="2016-05" db="EMBL/GenBank/DDBJ databases">
        <title>Microbial solvent formation.</title>
        <authorList>
            <person name="Poehlein A."/>
            <person name="Montoya Solano J.D."/>
            <person name="Flitsch S."/>
            <person name="Krabben P."/>
            <person name="Duerre P."/>
            <person name="Daniel R."/>
        </authorList>
    </citation>
    <scope>NUCLEOTIDE SEQUENCE [LARGE SCALE GENOMIC DNA]</scope>
    <source>
        <strain evidence="3 4">DSM 2619</strain>
    </source>
</reference>
<keyword evidence="1" id="KW-1133">Transmembrane helix</keyword>
<dbReference type="Gene3D" id="3.10.620.30">
    <property type="match status" value="1"/>
</dbReference>
<dbReference type="RefSeq" id="WP_077846692.1">
    <property type="nucleotide sequence ID" value="NZ_LZZM01000099.1"/>
</dbReference>
<feature type="domain" description="Transglutaminase-like" evidence="2">
    <location>
        <begin position="157"/>
        <end position="220"/>
    </location>
</feature>
<gene>
    <name evidence="3" type="ORF">CLPUN_15060</name>
</gene>
<dbReference type="PANTHER" id="PTHR33490:SF3">
    <property type="entry name" value="CONSERVED INTEGRAL MEMBRANE PROTEIN"/>
    <property type="match status" value="1"/>
</dbReference>
<organism evidence="3 4">
    <name type="scientific">Clostridium puniceum</name>
    <dbReference type="NCBI Taxonomy" id="29367"/>
    <lineage>
        <taxon>Bacteria</taxon>
        <taxon>Bacillati</taxon>
        <taxon>Bacillota</taxon>
        <taxon>Clostridia</taxon>
        <taxon>Eubacteriales</taxon>
        <taxon>Clostridiaceae</taxon>
        <taxon>Clostridium</taxon>
    </lineage>
</organism>
<dbReference type="SUPFAM" id="SSF54001">
    <property type="entry name" value="Cysteine proteinases"/>
    <property type="match status" value="1"/>
</dbReference>
<dbReference type="OrthoDB" id="1817605at2"/>
<protein>
    <submittedName>
        <fullName evidence="3">Transglutaminase-like superfamily protein</fullName>
    </submittedName>
</protein>
<keyword evidence="4" id="KW-1185">Reference proteome</keyword>
<evidence type="ECO:0000259" key="2">
    <source>
        <dbReference type="SMART" id="SM00460"/>
    </source>
</evidence>